<feature type="region of interest" description="Disordered" evidence="1">
    <location>
        <begin position="1"/>
        <end position="38"/>
    </location>
</feature>
<organism evidence="2 3">
    <name type="scientific">Alligator mississippiensis</name>
    <name type="common">American alligator</name>
    <dbReference type="NCBI Taxonomy" id="8496"/>
    <lineage>
        <taxon>Eukaryota</taxon>
        <taxon>Metazoa</taxon>
        <taxon>Chordata</taxon>
        <taxon>Craniata</taxon>
        <taxon>Vertebrata</taxon>
        <taxon>Euteleostomi</taxon>
        <taxon>Archelosauria</taxon>
        <taxon>Archosauria</taxon>
        <taxon>Crocodylia</taxon>
        <taxon>Alligatoridae</taxon>
        <taxon>Alligatorinae</taxon>
        <taxon>Alligator</taxon>
    </lineage>
</organism>
<gene>
    <name evidence="2" type="ORF">Y1Q_0005417</name>
</gene>
<evidence type="ECO:0000313" key="3">
    <source>
        <dbReference type="Proteomes" id="UP000050525"/>
    </source>
</evidence>
<proteinExistence type="predicted"/>
<protein>
    <submittedName>
        <fullName evidence="2">Uncharacterized protein</fullName>
    </submittedName>
</protein>
<evidence type="ECO:0000256" key="1">
    <source>
        <dbReference type="SAM" id="MobiDB-lite"/>
    </source>
</evidence>
<name>A0A151MZQ1_ALLMI</name>
<dbReference type="EMBL" id="AKHW03004379">
    <property type="protein sequence ID" value="KYO29987.1"/>
    <property type="molecule type" value="Genomic_DNA"/>
</dbReference>
<comment type="caution">
    <text evidence="2">The sequence shown here is derived from an EMBL/GenBank/DDBJ whole genome shotgun (WGS) entry which is preliminary data.</text>
</comment>
<feature type="region of interest" description="Disordered" evidence="1">
    <location>
        <begin position="53"/>
        <end position="82"/>
    </location>
</feature>
<feature type="compositionally biased region" description="Low complexity" evidence="1">
    <location>
        <begin position="68"/>
        <end position="82"/>
    </location>
</feature>
<evidence type="ECO:0000313" key="2">
    <source>
        <dbReference type="EMBL" id="KYO29987.1"/>
    </source>
</evidence>
<dbReference type="AlphaFoldDB" id="A0A151MZQ1"/>
<accession>A0A151MZQ1</accession>
<sequence length="82" mass="8789">MFAAGTEHLSSFPRSSRVRAPDEVPPPGLGATRGCPRHPHVVIREAGIDTSHPLRGVWPAPWPKERASPSSQAPLAALLQHS</sequence>
<keyword evidence="3" id="KW-1185">Reference proteome</keyword>
<dbReference type="Proteomes" id="UP000050525">
    <property type="component" value="Unassembled WGS sequence"/>
</dbReference>
<reference evidence="2 3" key="1">
    <citation type="journal article" date="2012" name="Genome Biol.">
        <title>Sequencing three crocodilian genomes to illuminate the evolution of archosaurs and amniotes.</title>
        <authorList>
            <person name="St John J.A."/>
            <person name="Braun E.L."/>
            <person name="Isberg S.R."/>
            <person name="Miles L.G."/>
            <person name="Chong A.Y."/>
            <person name="Gongora J."/>
            <person name="Dalzell P."/>
            <person name="Moran C."/>
            <person name="Bed'hom B."/>
            <person name="Abzhanov A."/>
            <person name="Burgess S.C."/>
            <person name="Cooksey A.M."/>
            <person name="Castoe T.A."/>
            <person name="Crawford N.G."/>
            <person name="Densmore L.D."/>
            <person name="Drew J.C."/>
            <person name="Edwards S.V."/>
            <person name="Faircloth B.C."/>
            <person name="Fujita M.K."/>
            <person name="Greenwold M.J."/>
            <person name="Hoffmann F.G."/>
            <person name="Howard J.M."/>
            <person name="Iguchi T."/>
            <person name="Janes D.E."/>
            <person name="Khan S.Y."/>
            <person name="Kohno S."/>
            <person name="de Koning A.J."/>
            <person name="Lance S.L."/>
            <person name="McCarthy F.M."/>
            <person name="McCormack J.E."/>
            <person name="Merchant M.E."/>
            <person name="Peterson D.G."/>
            <person name="Pollock D.D."/>
            <person name="Pourmand N."/>
            <person name="Raney B.J."/>
            <person name="Roessler K.A."/>
            <person name="Sanford J.R."/>
            <person name="Sawyer R.H."/>
            <person name="Schmidt C.J."/>
            <person name="Triplett E.W."/>
            <person name="Tuberville T.D."/>
            <person name="Venegas-Anaya M."/>
            <person name="Howard J.T."/>
            <person name="Jarvis E.D."/>
            <person name="Guillette L.J.Jr."/>
            <person name="Glenn T.C."/>
            <person name="Green R.E."/>
            <person name="Ray D.A."/>
        </authorList>
    </citation>
    <scope>NUCLEOTIDE SEQUENCE [LARGE SCALE GENOMIC DNA]</scope>
    <source>
        <strain evidence="2">KSC_2009_1</strain>
    </source>
</reference>